<evidence type="ECO:0000256" key="1">
    <source>
        <dbReference type="ARBA" id="ARBA00004496"/>
    </source>
</evidence>
<dbReference type="PANTHER" id="PTHR21635:SF0">
    <property type="entry name" value="LEUCINE ZIPPER TRANSCRIPTION FACTOR-LIKE PROTEIN 1"/>
    <property type="match status" value="1"/>
</dbReference>
<reference evidence="10 11" key="1">
    <citation type="submission" date="2019-06" db="EMBL/GenBank/DDBJ databases">
        <title>Genomics analysis of Aphanomyces spp. identifies a new class of oomycete effector associated with host adaptation.</title>
        <authorList>
            <person name="Gaulin E."/>
        </authorList>
    </citation>
    <scope>NUCLEOTIDE SEQUENCE [LARGE SCALE GENOMIC DNA]</scope>
    <source>
        <strain evidence="10 11">E</strain>
    </source>
</reference>
<protein>
    <recommendedName>
        <fullName evidence="3">Leucine zipper transcription factor-like protein 1</fullName>
    </recommendedName>
</protein>
<keyword evidence="5 8" id="KW-0175">Coiled coil</keyword>
<evidence type="ECO:0000256" key="6">
    <source>
        <dbReference type="ARBA" id="ARBA00024898"/>
    </source>
</evidence>
<dbReference type="EMBL" id="VJMI01001878">
    <property type="protein sequence ID" value="KAF0775274.1"/>
    <property type="molecule type" value="Genomic_DNA"/>
</dbReference>
<feature type="compositionally biased region" description="Basic and acidic residues" evidence="9">
    <location>
        <begin position="137"/>
        <end position="149"/>
    </location>
</feature>
<comment type="caution">
    <text evidence="10">The sequence shown here is derived from an EMBL/GenBank/DDBJ whole genome shotgun (WGS) entry which is preliminary data.</text>
</comment>
<keyword evidence="4" id="KW-0963">Cytoplasm</keyword>
<comment type="subcellular location">
    <subcellularLocation>
        <location evidence="1">Cytoplasm</location>
    </subcellularLocation>
</comment>
<dbReference type="Proteomes" id="UP000469452">
    <property type="component" value="Unassembled WGS sequence"/>
</dbReference>
<dbReference type="GO" id="GO:1903565">
    <property type="term" value="P:negative regulation of protein localization to cilium"/>
    <property type="evidence" value="ECO:0007669"/>
    <property type="project" value="TreeGrafter"/>
</dbReference>
<evidence type="ECO:0000256" key="8">
    <source>
        <dbReference type="SAM" id="Coils"/>
    </source>
</evidence>
<gene>
    <name evidence="10" type="ORF">AaE_001024</name>
</gene>
<name>A0A6A5B2Y5_APHAT</name>
<accession>A0A6A5B2Y5</accession>
<evidence type="ECO:0000256" key="3">
    <source>
        <dbReference type="ARBA" id="ARBA00018920"/>
    </source>
</evidence>
<proteinExistence type="inferred from homology"/>
<evidence type="ECO:0000256" key="5">
    <source>
        <dbReference type="ARBA" id="ARBA00023054"/>
    </source>
</evidence>
<comment type="similarity">
    <text evidence="2">Belongs to the LZTFL1 family.</text>
</comment>
<organism evidence="10 11">
    <name type="scientific">Aphanomyces astaci</name>
    <name type="common">Crayfish plague agent</name>
    <dbReference type="NCBI Taxonomy" id="112090"/>
    <lineage>
        <taxon>Eukaryota</taxon>
        <taxon>Sar</taxon>
        <taxon>Stramenopiles</taxon>
        <taxon>Oomycota</taxon>
        <taxon>Saprolegniomycetes</taxon>
        <taxon>Saprolegniales</taxon>
        <taxon>Verrucalvaceae</taxon>
        <taxon>Aphanomyces</taxon>
    </lineage>
</organism>
<evidence type="ECO:0000313" key="11">
    <source>
        <dbReference type="Proteomes" id="UP000469452"/>
    </source>
</evidence>
<sequence>MSKGLNAHHQQEISKFLKFFRSRLATHIENIDAEFEDTLSDRHASLSSDDVYSQKDVTDVLKSLSFAVKANARSELQDTINMTALLLRQVFHEAQDNRLNIELDTGIVEDKGTCLSSEPSNIMEDMLEKVERMSVAEWAADERRPDGKKQPTKPSRHHDEEFEVLEKDNHSLRLRVEQLQKDVAKAAKDKQRAQDDMDELRQAAHASRHVDALEKELRESRDIIADYERSAKEANQHITQTKQFQQLKKMVGQKNDALKALRKRLLKFEPDADIDDVDDDDDE</sequence>
<evidence type="ECO:0000256" key="9">
    <source>
        <dbReference type="SAM" id="MobiDB-lite"/>
    </source>
</evidence>
<dbReference type="VEuPathDB" id="FungiDB:H257_07728"/>
<dbReference type="InterPro" id="IPR026157">
    <property type="entry name" value="LZTFL1"/>
</dbReference>
<evidence type="ECO:0000256" key="4">
    <source>
        <dbReference type="ARBA" id="ARBA00022490"/>
    </source>
</evidence>
<evidence type="ECO:0000313" key="10">
    <source>
        <dbReference type="EMBL" id="KAF0775274.1"/>
    </source>
</evidence>
<dbReference type="AlphaFoldDB" id="A0A6A5B2Y5"/>
<evidence type="ECO:0000256" key="7">
    <source>
        <dbReference type="ARBA" id="ARBA00026004"/>
    </source>
</evidence>
<comment type="subunit">
    <text evidence="7">Self-associates. Interacts with BBS9; the interaction mediates the association of LZTL1 with the BBsome complex and regulates BBSome ciliary trafficking.</text>
</comment>
<feature type="coiled-coil region" evidence="8">
    <location>
        <begin position="162"/>
        <end position="264"/>
    </location>
</feature>
<dbReference type="Pfam" id="PF15294">
    <property type="entry name" value="Leu_zip"/>
    <property type="match status" value="1"/>
</dbReference>
<evidence type="ECO:0000256" key="2">
    <source>
        <dbReference type="ARBA" id="ARBA00008868"/>
    </source>
</evidence>
<feature type="region of interest" description="Disordered" evidence="9">
    <location>
        <begin position="137"/>
        <end position="160"/>
    </location>
</feature>
<dbReference type="PANTHER" id="PTHR21635">
    <property type="entry name" value="LEUCINE ZIPPER TRANSCRIPTION FACTOR LIKE"/>
    <property type="match status" value="1"/>
</dbReference>
<comment type="function">
    <text evidence="6">Regulates ciliary localization of the BBSome complex. Together with the BBSome complex, controls SMO ciliary trafficking and contributes to the sonic hedgehog (SHH) pathway regulation. May play a role in neurite outgrowth. May have tumor suppressor function.</text>
</comment>
<dbReference type="GO" id="GO:0005737">
    <property type="term" value="C:cytoplasm"/>
    <property type="evidence" value="ECO:0007669"/>
    <property type="project" value="UniProtKB-SubCell"/>
</dbReference>